<feature type="transmembrane region" description="Helical" evidence="1">
    <location>
        <begin position="16"/>
        <end position="35"/>
    </location>
</feature>
<evidence type="ECO:0000313" key="2">
    <source>
        <dbReference type="EMBL" id="OAM15767.1"/>
    </source>
</evidence>
<accession>A0A1A9RBQ9</accession>
<proteinExistence type="predicted"/>
<comment type="caution">
    <text evidence="2">The sequence shown here is derived from an EMBL/GenBank/DDBJ whole genome shotgun (WGS) entry which is preliminary data.</text>
</comment>
<reference evidence="3" key="1">
    <citation type="submission" date="2016-05" db="EMBL/GenBank/DDBJ databases">
        <title>Draft genome of Corynebacterium afermentans subsp. afermentans LCDC 88199T.</title>
        <authorList>
            <person name="Bernier A.-M."/>
            <person name="Bernard K."/>
        </authorList>
    </citation>
    <scope>NUCLEOTIDE SEQUENCE [LARGE SCALE GENOMIC DNA]</scope>
    <source>
        <strain evidence="3">NML04-0072</strain>
    </source>
</reference>
<keyword evidence="1" id="KW-0472">Membrane</keyword>
<protein>
    <submittedName>
        <fullName evidence="2">Uncharacterized protein</fullName>
    </submittedName>
</protein>
<gene>
    <name evidence="2" type="ORF">A7P90_11505</name>
</gene>
<dbReference type="STRING" id="539.A7P85_04295"/>
<dbReference type="EMBL" id="LXSG01000045">
    <property type="protein sequence ID" value="OAM15767.1"/>
    <property type="molecule type" value="Genomic_DNA"/>
</dbReference>
<keyword evidence="1" id="KW-0812">Transmembrane</keyword>
<evidence type="ECO:0000256" key="1">
    <source>
        <dbReference type="SAM" id="Phobius"/>
    </source>
</evidence>
<evidence type="ECO:0000313" key="3">
    <source>
        <dbReference type="Proteomes" id="UP000077589"/>
    </source>
</evidence>
<dbReference type="Proteomes" id="UP000077589">
    <property type="component" value="Unassembled WGS sequence"/>
</dbReference>
<sequence>MPATETNRSYKMKTHIAAWTAAFFMGAAFVAMPTLDSQDEYLQPTQTETAAERVAKLDQQASQEVASIERQYQEMDDREIMRGVVYEPEGR</sequence>
<name>A0A1A9RBQ9_EIKCO</name>
<organism evidence="2 3">
    <name type="scientific">Eikenella corrodens</name>
    <dbReference type="NCBI Taxonomy" id="539"/>
    <lineage>
        <taxon>Bacteria</taxon>
        <taxon>Pseudomonadati</taxon>
        <taxon>Pseudomonadota</taxon>
        <taxon>Betaproteobacteria</taxon>
        <taxon>Neisseriales</taxon>
        <taxon>Neisseriaceae</taxon>
        <taxon>Eikenella</taxon>
    </lineage>
</organism>
<dbReference type="AlphaFoldDB" id="A0A1A9RBQ9"/>
<keyword evidence="1" id="KW-1133">Transmembrane helix</keyword>